<dbReference type="Pfam" id="PF00874">
    <property type="entry name" value="PRD"/>
    <property type="match status" value="2"/>
</dbReference>
<dbReference type="Proteomes" id="UP001549307">
    <property type="component" value="Unassembled WGS sequence"/>
</dbReference>
<organism evidence="3 4">
    <name type="scientific">Arthrobacter bambusae</name>
    <dbReference type="NCBI Taxonomy" id="1338426"/>
    <lineage>
        <taxon>Bacteria</taxon>
        <taxon>Bacillati</taxon>
        <taxon>Actinomycetota</taxon>
        <taxon>Actinomycetes</taxon>
        <taxon>Micrococcales</taxon>
        <taxon>Micrococcaceae</taxon>
        <taxon>Arthrobacter</taxon>
    </lineage>
</organism>
<comment type="caution">
    <text evidence="3">The sequence shown here is derived from an EMBL/GenBank/DDBJ whole genome shotgun (WGS) entry which is preliminary data.</text>
</comment>
<dbReference type="RefSeq" id="WP_354225918.1">
    <property type="nucleotide sequence ID" value="NZ_JBEPSN010000001.1"/>
</dbReference>
<dbReference type="SUPFAM" id="SSF50151">
    <property type="entry name" value="SacY-like RNA-binding domain"/>
    <property type="match status" value="1"/>
</dbReference>
<dbReference type="SMART" id="SM01061">
    <property type="entry name" value="CAT_RBD"/>
    <property type="match status" value="1"/>
</dbReference>
<dbReference type="EMBL" id="JBEPSN010000001">
    <property type="protein sequence ID" value="MET4538472.1"/>
    <property type="molecule type" value="Genomic_DNA"/>
</dbReference>
<feature type="domain" description="PRD" evidence="2">
    <location>
        <begin position="76"/>
        <end position="181"/>
    </location>
</feature>
<dbReference type="PANTHER" id="PTHR30185:SF15">
    <property type="entry name" value="CRYPTIC BETA-GLUCOSIDE BGL OPERON ANTITERMINATOR"/>
    <property type="match status" value="1"/>
</dbReference>
<keyword evidence="1" id="KW-0677">Repeat</keyword>
<evidence type="ECO:0000256" key="1">
    <source>
        <dbReference type="ARBA" id="ARBA00022737"/>
    </source>
</evidence>
<dbReference type="InterPro" id="IPR004341">
    <property type="entry name" value="CAT_RNA-bd_dom"/>
</dbReference>
<reference evidence="3 4" key="1">
    <citation type="submission" date="2024-06" db="EMBL/GenBank/DDBJ databases">
        <title>Sorghum-associated microbial communities from plants grown in Nebraska, USA.</title>
        <authorList>
            <person name="Schachtman D."/>
        </authorList>
    </citation>
    <scope>NUCLEOTIDE SEQUENCE [LARGE SCALE GENOMIC DNA]</scope>
    <source>
        <strain evidence="3 4">3552</strain>
    </source>
</reference>
<keyword evidence="4" id="KW-1185">Reference proteome</keyword>
<dbReference type="Gene3D" id="2.30.24.10">
    <property type="entry name" value="CAT RNA-binding domain"/>
    <property type="match status" value="1"/>
</dbReference>
<protein>
    <submittedName>
        <fullName evidence="3">Beta-glucoside operon transcriptional antiterminator</fullName>
    </submittedName>
</protein>
<sequence>MPESNRPGPTEFTIVRAYNNNVAEAKDDAGRDYVLMGRGIGFNASRRPRIAAADVDRTFRPTDGEGTERFAALLAELPNEHLETAALVAQLVRDRLDADVSDSFLIGIADHITTAIERVRSGYELDIPLVAEMPYAFPTETGIAREVLQVIRSRTHVKLPDEETAALALHIVNARFSTAEMPTAFKLAKVLHDSLQIVRDAFDVDLDPTSVSVARFATHLRYLITRLQAASQHEDASEFLWNAAKTAHPDEHSCAVHVGNVLSQATGLPIRREEELYLTLHVLRLTTNG</sequence>
<accession>A0ABV2P1A3</accession>
<proteinExistence type="predicted"/>
<evidence type="ECO:0000259" key="2">
    <source>
        <dbReference type="PROSITE" id="PS51372"/>
    </source>
</evidence>
<dbReference type="InterPro" id="IPR011608">
    <property type="entry name" value="PRD"/>
</dbReference>
<name>A0ABV2P1A3_9MICC</name>
<evidence type="ECO:0000313" key="3">
    <source>
        <dbReference type="EMBL" id="MET4538472.1"/>
    </source>
</evidence>
<dbReference type="SUPFAM" id="SSF63520">
    <property type="entry name" value="PTS-regulatory domain, PRD"/>
    <property type="match status" value="2"/>
</dbReference>
<dbReference type="InterPro" id="IPR050661">
    <property type="entry name" value="BglG_antiterminators"/>
</dbReference>
<dbReference type="GeneID" id="92751207"/>
<evidence type="ECO:0000313" key="4">
    <source>
        <dbReference type="Proteomes" id="UP001549307"/>
    </source>
</evidence>
<dbReference type="InterPro" id="IPR036634">
    <property type="entry name" value="PRD_sf"/>
</dbReference>
<dbReference type="PANTHER" id="PTHR30185">
    <property type="entry name" value="CRYPTIC BETA-GLUCOSIDE BGL OPERON ANTITERMINATOR"/>
    <property type="match status" value="1"/>
</dbReference>
<dbReference type="PROSITE" id="PS51372">
    <property type="entry name" value="PRD_2"/>
    <property type="match status" value="2"/>
</dbReference>
<dbReference type="Gene3D" id="1.10.1790.10">
    <property type="entry name" value="PRD domain"/>
    <property type="match status" value="2"/>
</dbReference>
<gene>
    <name evidence="3" type="ORF">ABIE37_000227</name>
</gene>
<feature type="domain" description="PRD" evidence="2">
    <location>
        <begin position="182"/>
        <end position="289"/>
    </location>
</feature>
<dbReference type="Pfam" id="PF03123">
    <property type="entry name" value="CAT_RBD"/>
    <property type="match status" value="1"/>
</dbReference>
<dbReference type="InterPro" id="IPR036650">
    <property type="entry name" value="CAT_RNA-bd_dom_sf"/>
</dbReference>